<dbReference type="GO" id="GO:0005524">
    <property type="term" value="F:ATP binding"/>
    <property type="evidence" value="ECO:0007669"/>
    <property type="project" value="UniProtKB-KW"/>
</dbReference>
<accession>A0AAW1Y2J9</accession>
<evidence type="ECO:0000313" key="6">
    <source>
        <dbReference type="Proteomes" id="UP001457282"/>
    </source>
</evidence>
<keyword evidence="6" id="KW-1185">Reference proteome</keyword>
<gene>
    <name evidence="5" type="ORF">M0R45_008381</name>
</gene>
<sequence>MLDLLEACLKTSGLEYRGLDGTMSVVGRDKAVKDFNTLLVFWSLNLFLVGVSYDYVFKAASLGLNMVADLQPAMYSFEPVVESYD</sequence>
<dbReference type="AlphaFoldDB" id="A0AAW1Y2J9"/>
<dbReference type="GO" id="GO:0016787">
    <property type="term" value="F:hydrolase activity"/>
    <property type="evidence" value="ECO:0007669"/>
    <property type="project" value="UniProtKB-KW"/>
</dbReference>
<evidence type="ECO:0000256" key="3">
    <source>
        <dbReference type="ARBA" id="ARBA00022840"/>
    </source>
</evidence>
<keyword evidence="4" id="KW-0812">Transmembrane</keyword>
<reference evidence="5 6" key="1">
    <citation type="journal article" date="2023" name="G3 (Bethesda)">
        <title>A chromosome-length genome assembly and annotation of blackberry (Rubus argutus, cv. 'Hillquist').</title>
        <authorList>
            <person name="Bruna T."/>
            <person name="Aryal R."/>
            <person name="Dudchenko O."/>
            <person name="Sargent D.J."/>
            <person name="Mead D."/>
            <person name="Buti M."/>
            <person name="Cavallini A."/>
            <person name="Hytonen T."/>
            <person name="Andres J."/>
            <person name="Pham M."/>
            <person name="Weisz D."/>
            <person name="Mascagni F."/>
            <person name="Usai G."/>
            <person name="Natali L."/>
            <person name="Bassil N."/>
            <person name="Fernandez G.E."/>
            <person name="Lomsadze A."/>
            <person name="Armour M."/>
            <person name="Olukolu B."/>
            <person name="Poorten T."/>
            <person name="Britton C."/>
            <person name="Davik J."/>
            <person name="Ashrafi H."/>
            <person name="Aiden E.L."/>
            <person name="Borodovsky M."/>
            <person name="Worthington M."/>
        </authorList>
    </citation>
    <scope>NUCLEOTIDE SEQUENCE [LARGE SCALE GENOMIC DNA]</scope>
    <source>
        <strain evidence="5">PI 553951</strain>
    </source>
</reference>
<comment type="caution">
    <text evidence="5">The sequence shown here is derived from an EMBL/GenBank/DDBJ whole genome shotgun (WGS) entry which is preliminary data.</text>
</comment>
<keyword evidence="4" id="KW-0472">Membrane</keyword>
<dbReference type="GO" id="GO:0006281">
    <property type="term" value="P:DNA repair"/>
    <property type="evidence" value="ECO:0007669"/>
    <property type="project" value="TreeGrafter"/>
</dbReference>
<keyword evidence="1" id="KW-0547">Nucleotide-binding</keyword>
<evidence type="ECO:0000313" key="5">
    <source>
        <dbReference type="EMBL" id="KAK9942731.1"/>
    </source>
</evidence>
<evidence type="ECO:0000256" key="2">
    <source>
        <dbReference type="ARBA" id="ARBA00022801"/>
    </source>
</evidence>
<dbReference type="PANTHER" id="PTHR45626">
    <property type="entry name" value="TRANSCRIPTION TERMINATION FACTOR 2-RELATED"/>
    <property type="match status" value="1"/>
</dbReference>
<feature type="transmembrane region" description="Helical" evidence="4">
    <location>
        <begin position="38"/>
        <end position="56"/>
    </location>
</feature>
<dbReference type="GO" id="GO:0005634">
    <property type="term" value="C:nucleus"/>
    <property type="evidence" value="ECO:0007669"/>
    <property type="project" value="TreeGrafter"/>
</dbReference>
<dbReference type="PANTHER" id="PTHR45626:SF16">
    <property type="entry name" value="ATP-DEPENDENT HELICASE ULS1"/>
    <property type="match status" value="1"/>
</dbReference>
<proteinExistence type="predicted"/>
<keyword evidence="2" id="KW-0378">Hydrolase</keyword>
<dbReference type="EMBL" id="JBEDUW010000002">
    <property type="protein sequence ID" value="KAK9942731.1"/>
    <property type="molecule type" value="Genomic_DNA"/>
</dbReference>
<keyword evidence="4" id="KW-1133">Transmembrane helix</keyword>
<name>A0AAW1Y2J9_RUBAR</name>
<evidence type="ECO:0000256" key="4">
    <source>
        <dbReference type="SAM" id="Phobius"/>
    </source>
</evidence>
<protein>
    <submittedName>
        <fullName evidence="5">Uncharacterized protein</fullName>
    </submittedName>
</protein>
<evidence type="ECO:0000256" key="1">
    <source>
        <dbReference type="ARBA" id="ARBA00022741"/>
    </source>
</evidence>
<dbReference type="Proteomes" id="UP001457282">
    <property type="component" value="Unassembled WGS sequence"/>
</dbReference>
<keyword evidence="3" id="KW-0067">ATP-binding</keyword>
<dbReference type="InterPro" id="IPR027417">
    <property type="entry name" value="P-loop_NTPase"/>
</dbReference>
<dbReference type="InterPro" id="IPR050628">
    <property type="entry name" value="SNF2_RAD54_helicase_TF"/>
</dbReference>
<dbReference type="Gene3D" id="3.40.50.300">
    <property type="entry name" value="P-loop containing nucleotide triphosphate hydrolases"/>
    <property type="match status" value="1"/>
</dbReference>
<dbReference type="GO" id="GO:0008094">
    <property type="term" value="F:ATP-dependent activity, acting on DNA"/>
    <property type="evidence" value="ECO:0007669"/>
    <property type="project" value="TreeGrafter"/>
</dbReference>
<organism evidence="5 6">
    <name type="scientific">Rubus argutus</name>
    <name type="common">Southern blackberry</name>
    <dbReference type="NCBI Taxonomy" id="59490"/>
    <lineage>
        <taxon>Eukaryota</taxon>
        <taxon>Viridiplantae</taxon>
        <taxon>Streptophyta</taxon>
        <taxon>Embryophyta</taxon>
        <taxon>Tracheophyta</taxon>
        <taxon>Spermatophyta</taxon>
        <taxon>Magnoliopsida</taxon>
        <taxon>eudicotyledons</taxon>
        <taxon>Gunneridae</taxon>
        <taxon>Pentapetalae</taxon>
        <taxon>rosids</taxon>
        <taxon>fabids</taxon>
        <taxon>Rosales</taxon>
        <taxon>Rosaceae</taxon>
        <taxon>Rosoideae</taxon>
        <taxon>Rosoideae incertae sedis</taxon>
        <taxon>Rubus</taxon>
    </lineage>
</organism>